<protein>
    <submittedName>
        <fullName evidence="1">Uncharacterized protein</fullName>
    </submittedName>
</protein>
<gene>
    <name evidence="1" type="ORF">IBL26_08005</name>
</gene>
<dbReference type="EMBL" id="JACTVA010000010">
    <property type="protein sequence ID" value="MBC9206777.1"/>
    <property type="molecule type" value="Genomic_DNA"/>
</dbReference>
<dbReference type="Proteomes" id="UP000626026">
    <property type="component" value="Unassembled WGS sequence"/>
</dbReference>
<evidence type="ECO:0000313" key="2">
    <source>
        <dbReference type="Proteomes" id="UP000626026"/>
    </source>
</evidence>
<dbReference type="RefSeq" id="WP_187783950.1">
    <property type="nucleotide sequence ID" value="NZ_JACTVA010000010.1"/>
</dbReference>
<accession>A0ABR7RJR0</accession>
<evidence type="ECO:0000313" key="1">
    <source>
        <dbReference type="EMBL" id="MBC9206777.1"/>
    </source>
</evidence>
<organism evidence="1 2">
    <name type="scientific">Teichococcus aerophilus</name>
    <dbReference type="NCBI Taxonomy" id="1224513"/>
    <lineage>
        <taxon>Bacteria</taxon>
        <taxon>Pseudomonadati</taxon>
        <taxon>Pseudomonadota</taxon>
        <taxon>Alphaproteobacteria</taxon>
        <taxon>Acetobacterales</taxon>
        <taxon>Roseomonadaceae</taxon>
        <taxon>Roseomonas</taxon>
    </lineage>
</organism>
<reference evidence="1 2" key="1">
    <citation type="journal article" date="2013" name="Int. J. Syst. Evol. Microbiol.">
        <title>Roseomonas aerophila sp. nov., isolated from air.</title>
        <authorList>
            <person name="Kim S.J."/>
            <person name="Weon H.Y."/>
            <person name="Ahn J.H."/>
            <person name="Hong S.B."/>
            <person name="Seok S.J."/>
            <person name="Whang K.S."/>
            <person name="Kwon S.W."/>
        </authorList>
    </citation>
    <scope>NUCLEOTIDE SEQUENCE [LARGE SCALE GENOMIC DNA]</scope>
    <source>
        <strain evidence="1 2">NBRC 108923</strain>
    </source>
</reference>
<keyword evidence="2" id="KW-1185">Reference proteome</keyword>
<sequence>MTSPQNPAVLARIEAMDSTLAVATALATAGRWLDLDGLEAEMNRLCGAVLMLPEEDGKALRPAMAGLLVRLQGLSSALLKEIDSPFGPAE</sequence>
<name>A0ABR7RJR0_9PROT</name>
<proteinExistence type="predicted"/>
<comment type="caution">
    <text evidence="1">The sequence shown here is derived from an EMBL/GenBank/DDBJ whole genome shotgun (WGS) entry which is preliminary data.</text>
</comment>